<evidence type="ECO:0000256" key="1">
    <source>
        <dbReference type="SAM" id="MobiDB-lite"/>
    </source>
</evidence>
<dbReference type="RefSeq" id="XP_013235692.1">
    <property type="nucleotide sequence ID" value="XM_013380238.1"/>
</dbReference>
<dbReference type="Proteomes" id="UP000030747">
    <property type="component" value="Unassembled WGS sequence"/>
</dbReference>
<dbReference type="GeneID" id="25250079"/>
<proteinExistence type="predicted"/>
<organism evidence="2 3">
    <name type="scientific">Eimeria tenella</name>
    <name type="common">Coccidian parasite</name>
    <dbReference type="NCBI Taxonomy" id="5802"/>
    <lineage>
        <taxon>Eukaryota</taxon>
        <taxon>Sar</taxon>
        <taxon>Alveolata</taxon>
        <taxon>Apicomplexa</taxon>
        <taxon>Conoidasida</taxon>
        <taxon>Coccidia</taxon>
        <taxon>Eucoccidiorida</taxon>
        <taxon>Eimeriorina</taxon>
        <taxon>Eimeriidae</taxon>
        <taxon>Eimeria</taxon>
    </lineage>
</organism>
<dbReference type="VEuPathDB" id="ToxoDB:ETH_00004355"/>
<dbReference type="AlphaFoldDB" id="U6LB35"/>
<gene>
    <name evidence="2" type="ORF">ETH_00004355</name>
</gene>
<feature type="region of interest" description="Disordered" evidence="1">
    <location>
        <begin position="51"/>
        <end position="72"/>
    </location>
</feature>
<reference evidence="2" key="2">
    <citation type="submission" date="2013-10" db="EMBL/GenBank/DDBJ databases">
        <authorList>
            <person name="Aslett M."/>
        </authorList>
    </citation>
    <scope>NUCLEOTIDE SEQUENCE [LARGE SCALE GENOMIC DNA]</scope>
    <source>
        <strain evidence="2">Houghton</strain>
    </source>
</reference>
<protein>
    <submittedName>
        <fullName evidence="2">Uncharacterized protein</fullName>
    </submittedName>
</protein>
<name>U6LB35_EIMTE</name>
<evidence type="ECO:0000313" key="3">
    <source>
        <dbReference type="Proteomes" id="UP000030747"/>
    </source>
</evidence>
<dbReference type="VEuPathDB" id="ToxoDB:ETH2_1557400"/>
<keyword evidence="3" id="KW-1185">Reference proteome</keyword>
<dbReference type="EMBL" id="HG677873">
    <property type="protein sequence ID" value="CDJ44945.1"/>
    <property type="molecule type" value="Genomic_DNA"/>
</dbReference>
<dbReference type="OrthoDB" id="10505564at2759"/>
<reference evidence="2" key="1">
    <citation type="submission" date="2013-10" db="EMBL/GenBank/DDBJ databases">
        <title>Genomic analysis of the causative agents of coccidiosis in chickens.</title>
        <authorList>
            <person name="Reid A.J."/>
            <person name="Blake D."/>
            <person name="Billington K."/>
            <person name="Browne H."/>
            <person name="Dunn M."/>
            <person name="Hung S."/>
            <person name="Kawahara F."/>
            <person name="Miranda-Saavedra D."/>
            <person name="Mourier T."/>
            <person name="Nagra H."/>
            <person name="Otto T.D."/>
            <person name="Rawlings N."/>
            <person name="Sanchez A."/>
            <person name="Sanders M."/>
            <person name="Subramaniam C."/>
            <person name="Tay Y."/>
            <person name="Dear P."/>
            <person name="Doerig C."/>
            <person name="Gruber A."/>
            <person name="Parkinson J."/>
            <person name="Shirley M."/>
            <person name="Wan K.L."/>
            <person name="Berriman M."/>
            <person name="Tomley F."/>
            <person name="Pain A."/>
        </authorList>
    </citation>
    <scope>NUCLEOTIDE SEQUENCE [LARGE SCALE GENOMIC DNA]</scope>
    <source>
        <strain evidence="2">Houghton</strain>
    </source>
</reference>
<accession>U6LB35</accession>
<sequence>RLSPKELDSCCSARFILIPIKLPMQKSQEETSPLHFALGIIDRESAAAAAAAAAEQQRQQQQSSSSSSSTVAAAKRRRRCAERIAADEECLRADRCCFYLGVAAEHTLQRPRTAQAICGLSPSPGGLLMLNNAAAIAEGRGPQHAIGTRKELAETLWLELMLNKSRTELYSDEGEDID</sequence>
<feature type="non-terminal residue" evidence="2">
    <location>
        <position position="1"/>
    </location>
</feature>
<evidence type="ECO:0000313" key="2">
    <source>
        <dbReference type="EMBL" id="CDJ44945.1"/>
    </source>
</evidence>